<evidence type="ECO:0000313" key="1">
    <source>
        <dbReference type="EMBL" id="EHH00203.1"/>
    </source>
</evidence>
<sequence length="74" mass="8267">MDGGEMEAGKTNRQGRWRNDALDLYLRSFDIPYDDCYYPAFSRCVGIVAMCLLALSHLPLCRSSAGFTNGEAKQ</sequence>
<proteinExistence type="predicted"/>
<dbReference type="EMBL" id="AFFY01000023">
    <property type="protein sequence ID" value="EHH00203.1"/>
    <property type="molecule type" value="Genomic_DNA"/>
</dbReference>
<protein>
    <submittedName>
        <fullName evidence="1">Uncharacterized protein</fullName>
    </submittedName>
</protein>
<keyword evidence="2" id="KW-1185">Reference proteome</keyword>
<gene>
    <name evidence="1" type="ORF">HMPREF9441_01934</name>
</gene>
<reference evidence="1 2" key="1">
    <citation type="submission" date="2011-03" db="EMBL/GenBank/DDBJ databases">
        <authorList>
            <person name="Weinstock G."/>
            <person name="Sodergren E."/>
            <person name="Clifton S."/>
            <person name="Fulton L."/>
            <person name="Fulton B."/>
            <person name="Courtney L."/>
            <person name="Fronick C."/>
            <person name="Harrison M."/>
            <person name="Strong C."/>
            <person name="Farmer C."/>
            <person name="Delahaunty K."/>
            <person name="Markovic C."/>
            <person name="Hall O."/>
            <person name="Minx P."/>
            <person name="Tomlinson C."/>
            <person name="Mitreva M."/>
            <person name="Hou S."/>
            <person name="Chen J."/>
            <person name="Wollam A."/>
            <person name="Pepin K.H."/>
            <person name="Johnson M."/>
            <person name="Bhonagiri V."/>
            <person name="Zhang X."/>
            <person name="Suruliraj S."/>
            <person name="Warren W."/>
            <person name="Chinwalla A."/>
            <person name="Mardis E.R."/>
            <person name="Wilson R.K."/>
        </authorList>
    </citation>
    <scope>NUCLEOTIDE SEQUENCE [LARGE SCALE GENOMIC DNA]</scope>
    <source>
        <strain evidence="1 2">YIT 11840</strain>
    </source>
</reference>
<name>G5SRE4_9BACT</name>
<comment type="caution">
    <text evidence="1">The sequence shown here is derived from an EMBL/GenBank/DDBJ whole genome shotgun (WGS) entry which is preliminary data.</text>
</comment>
<evidence type="ECO:0000313" key="2">
    <source>
        <dbReference type="Proteomes" id="UP000003598"/>
    </source>
</evidence>
<accession>G5SRE4</accession>
<dbReference type="AlphaFoldDB" id="G5SRE4"/>
<dbReference type="HOGENOM" id="CLU_2684474_0_0_10"/>
<organism evidence="1 2">
    <name type="scientific">Paraprevotella clara YIT 11840</name>
    <dbReference type="NCBI Taxonomy" id="762968"/>
    <lineage>
        <taxon>Bacteria</taxon>
        <taxon>Pseudomonadati</taxon>
        <taxon>Bacteroidota</taxon>
        <taxon>Bacteroidia</taxon>
        <taxon>Bacteroidales</taxon>
        <taxon>Prevotellaceae</taxon>
        <taxon>Paraprevotella</taxon>
    </lineage>
</organism>
<dbReference type="Proteomes" id="UP000003598">
    <property type="component" value="Unassembled WGS sequence"/>
</dbReference>
<dbReference type="STRING" id="762968.HMPREF9441_01934"/>